<dbReference type="PANTHER" id="PTHR43005">
    <property type="entry name" value="BLR7065 PROTEIN"/>
    <property type="match status" value="1"/>
</dbReference>
<evidence type="ECO:0000313" key="10">
    <source>
        <dbReference type="Proteomes" id="UP001153050"/>
    </source>
</evidence>
<name>A0ABM9DW02_9HYPH</name>
<feature type="transmembrane region" description="Helical" evidence="7">
    <location>
        <begin position="168"/>
        <end position="188"/>
    </location>
</feature>
<accession>A0ABM9DW02</accession>
<feature type="domain" description="ABC transmembrane type-1" evidence="8">
    <location>
        <begin position="82"/>
        <end position="293"/>
    </location>
</feature>
<evidence type="ECO:0000256" key="7">
    <source>
        <dbReference type="RuleBase" id="RU363032"/>
    </source>
</evidence>
<evidence type="ECO:0000256" key="6">
    <source>
        <dbReference type="ARBA" id="ARBA00023136"/>
    </source>
</evidence>
<dbReference type="PROSITE" id="PS50928">
    <property type="entry name" value="ABC_TM1"/>
    <property type="match status" value="1"/>
</dbReference>
<dbReference type="Proteomes" id="UP001153050">
    <property type="component" value="Unassembled WGS sequence"/>
</dbReference>
<dbReference type="EMBL" id="CAKXZT010000121">
    <property type="protein sequence ID" value="CAH2400908.1"/>
    <property type="molecule type" value="Genomic_DNA"/>
</dbReference>
<keyword evidence="6 7" id="KW-0472">Membrane</keyword>
<organism evidence="9 10">
    <name type="scientific">Mesorhizobium escarrei</name>
    <dbReference type="NCBI Taxonomy" id="666018"/>
    <lineage>
        <taxon>Bacteria</taxon>
        <taxon>Pseudomonadati</taxon>
        <taxon>Pseudomonadota</taxon>
        <taxon>Alphaproteobacteria</taxon>
        <taxon>Hyphomicrobiales</taxon>
        <taxon>Phyllobacteriaceae</taxon>
        <taxon>Mesorhizobium</taxon>
    </lineage>
</organism>
<dbReference type="PANTHER" id="PTHR43005:SF2">
    <property type="entry name" value="INTEGRAL MEMBRANE SUGAR TRANSPORT PROTEIN"/>
    <property type="match status" value="1"/>
</dbReference>
<evidence type="ECO:0000256" key="5">
    <source>
        <dbReference type="ARBA" id="ARBA00022989"/>
    </source>
</evidence>
<dbReference type="Gene3D" id="1.10.3720.10">
    <property type="entry name" value="MetI-like"/>
    <property type="match status" value="1"/>
</dbReference>
<dbReference type="SUPFAM" id="SSF161098">
    <property type="entry name" value="MetI-like"/>
    <property type="match status" value="1"/>
</dbReference>
<evidence type="ECO:0000259" key="8">
    <source>
        <dbReference type="PROSITE" id="PS50928"/>
    </source>
</evidence>
<evidence type="ECO:0000313" key="9">
    <source>
        <dbReference type="EMBL" id="CAH2400908.1"/>
    </source>
</evidence>
<gene>
    <name evidence="9" type="ORF">MES5069_270144</name>
</gene>
<feature type="transmembrane region" description="Helical" evidence="7">
    <location>
        <begin position="27"/>
        <end position="51"/>
    </location>
</feature>
<keyword evidence="4 7" id="KW-0812">Transmembrane</keyword>
<evidence type="ECO:0000256" key="3">
    <source>
        <dbReference type="ARBA" id="ARBA00022475"/>
    </source>
</evidence>
<keyword evidence="10" id="KW-1185">Reference proteome</keyword>
<evidence type="ECO:0000256" key="4">
    <source>
        <dbReference type="ARBA" id="ARBA00022692"/>
    </source>
</evidence>
<feature type="transmembrane region" description="Helical" evidence="7">
    <location>
        <begin position="81"/>
        <end position="107"/>
    </location>
</feature>
<keyword evidence="3" id="KW-1003">Cell membrane</keyword>
<protein>
    <submittedName>
        <fullName evidence="9">Various polyols ABC transporter, permease component 1</fullName>
    </submittedName>
</protein>
<comment type="similarity">
    <text evidence="7">Belongs to the binding-protein-dependent transport system permease family.</text>
</comment>
<dbReference type="InterPro" id="IPR035906">
    <property type="entry name" value="MetI-like_sf"/>
</dbReference>
<evidence type="ECO:0000256" key="1">
    <source>
        <dbReference type="ARBA" id="ARBA00004651"/>
    </source>
</evidence>
<sequence length="301" mass="33187">MENATAMSSLPTGSWFKPTRTVRAWPLMAPAVGLLLIWAIVPLALTLWYSFQGYNLLSPPATFVGLENYYFLLTDPDLPRVVWNTLVLVLVPLVVTVTAGVLLAVLYDGPFFGRGIARLLVIAPFFVMPTVSALIWKNLLMHPVYGLFAWLSRSFGMQPIDWFTNHPMTAIIIIISWQWIPFATLILLTAMQSLDREQLEAARMDGAGATTSFIFITLPHLARPVAVVVMLETIFFLAIYAEILVTTVGGPGVITTNIPFYIYSRGLLGYDVGVASAGGIFAIIVANIVAFFFVRAIARQL</sequence>
<comment type="subcellular location">
    <subcellularLocation>
        <location evidence="1 7">Cell membrane</location>
        <topology evidence="1 7">Multi-pass membrane protein</topology>
    </subcellularLocation>
</comment>
<feature type="transmembrane region" description="Helical" evidence="7">
    <location>
        <begin position="274"/>
        <end position="298"/>
    </location>
</feature>
<reference evidence="9 10" key="1">
    <citation type="submission" date="2022-03" db="EMBL/GenBank/DDBJ databases">
        <authorList>
            <person name="Brunel B."/>
        </authorList>
    </citation>
    <scope>NUCLEOTIDE SEQUENCE [LARGE SCALE GENOMIC DNA]</scope>
    <source>
        <strain evidence="9">STM5069sample</strain>
    </source>
</reference>
<comment type="caution">
    <text evidence="9">The sequence shown here is derived from an EMBL/GenBank/DDBJ whole genome shotgun (WGS) entry which is preliminary data.</text>
</comment>
<keyword evidence="5 7" id="KW-1133">Transmembrane helix</keyword>
<evidence type="ECO:0000256" key="2">
    <source>
        <dbReference type="ARBA" id="ARBA00022448"/>
    </source>
</evidence>
<dbReference type="InterPro" id="IPR000515">
    <property type="entry name" value="MetI-like"/>
</dbReference>
<dbReference type="Pfam" id="PF00528">
    <property type="entry name" value="BPD_transp_1"/>
    <property type="match status" value="1"/>
</dbReference>
<proteinExistence type="inferred from homology"/>
<keyword evidence="2 7" id="KW-0813">Transport</keyword>
<feature type="transmembrane region" description="Helical" evidence="7">
    <location>
        <begin position="225"/>
        <end position="254"/>
    </location>
</feature>
<feature type="transmembrane region" description="Helical" evidence="7">
    <location>
        <begin position="119"/>
        <end position="136"/>
    </location>
</feature>
<dbReference type="CDD" id="cd06261">
    <property type="entry name" value="TM_PBP2"/>
    <property type="match status" value="1"/>
</dbReference>